<dbReference type="PANTHER" id="PTHR43081">
    <property type="entry name" value="ADENYLATE CYCLASE, TERMINAL-DIFFERENTIATION SPECIFIC-RELATED"/>
    <property type="match status" value="1"/>
</dbReference>
<name>A0A0P1E7I9_9RHOB</name>
<dbReference type="Gene3D" id="1.25.40.10">
    <property type="entry name" value="Tetratricopeptide repeat domain"/>
    <property type="match status" value="1"/>
</dbReference>
<dbReference type="Pfam" id="PF00211">
    <property type="entry name" value="Guanylate_cyc"/>
    <property type="match status" value="1"/>
</dbReference>
<gene>
    <name evidence="2" type="ORF">RUM4293_03832</name>
</gene>
<dbReference type="InterPro" id="IPR050697">
    <property type="entry name" value="Adenylyl/Guanylyl_Cyclase_3/4"/>
</dbReference>
<dbReference type="Gene3D" id="3.30.70.1230">
    <property type="entry name" value="Nucleotide cyclase"/>
    <property type="match status" value="1"/>
</dbReference>
<dbReference type="Gene3D" id="3.40.50.10070">
    <property type="entry name" value="TolB, N-terminal domain"/>
    <property type="match status" value="1"/>
</dbReference>
<dbReference type="EMBL" id="CYPS01000057">
    <property type="protein sequence ID" value="CUH44923.1"/>
    <property type="molecule type" value="Genomic_DNA"/>
</dbReference>
<dbReference type="GO" id="GO:0004016">
    <property type="term" value="F:adenylate cyclase activity"/>
    <property type="evidence" value="ECO:0007669"/>
    <property type="project" value="UniProtKB-ARBA"/>
</dbReference>
<dbReference type="InterPro" id="IPR011990">
    <property type="entry name" value="TPR-like_helical_dom_sf"/>
</dbReference>
<dbReference type="PROSITE" id="PS50125">
    <property type="entry name" value="GUANYLATE_CYCLASE_2"/>
    <property type="match status" value="1"/>
</dbReference>
<sequence>MRDEADIANSLGIAFKAAVHQTAFENPGEHTIRRLTTIVAADLAAYSRLMAIDEEGVVSRMSAVWADVVDPLIENAGGRVVKTMGDGFLAEFSSPVEAVRASLAIQDAMADRDAERPEDERLCFRMGIHVGDVVAVDDDILGDAVNVAARLETISPVGGLCLSRTARDQVKNRLDITLKPTGELRVKNLPEPIEAWVLGQGSIVQLVSSIEILPVVVVMPFDEIGSEDEFFADGVVDEITNALSRVGEISVIARQSAFSFKGRVVDVRAVGRELGARYVVTGAIRRSGKRVRLSVQLASAITGANLWSQRYDDDLEDLFDLQDRIASHVVGAVSPSIRASEIAAARAVSPMDRKAHQLYMSAFPHFWAHRREENERAIELLSSAMALDLGDFRSQALRAWAYAQQATYMWSETPLVSRRKAQEDAEAALLLAGDHATSLVAIAAALGMTGLDHERSGQLLEHALELDPNSAWGWMRLGWNHVYREEVKTGLAAFDRAEELSPRDPFLFNIHFGRGYAYGQIGEFENAIRLVKLGLTAGPGVTWAYRDLASFCANADRREEADEAVAALMRSYPGLTIKRVIDSMPPATHSRHHGFLEGLRRAGVPDA</sequence>
<dbReference type="Proteomes" id="UP000050786">
    <property type="component" value="Unassembled WGS sequence"/>
</dbReference>
<dbReference type="InterPro" id="IPR029787">
    <property type="entry name" value="Nucleotide_cyclase"/>
</dbReference>
<dbReference type="PANTHER" id="PTHR43081:SF19">
    <property type="entry name" value="PH-SENSITIVE ADENYLATE CYCLASE RV1264"/>
    <property type="match status" value="1"/>
</dbReference>
<protein>
    <submittedName>
        <fullName evidence="2">Cytochrome c biogenesis factor</fullName>
    </submittedName>
</protein>
<dbReference type="SUPFAM" id="SSF48452">
    <property type="entry name" value="TPR-like"/>
    <property type="match status" value="1"/>
</dbReference>
<proteinExistence type="predicted"/>
<feature type="domain" description="Guanylate cyclase" evidence="1">
    <location>
        <begin position="37"/>
        <end position="152"/>
    </location>
</feature>
<dbReference type="CDD" id="cd07302">
    <property type="entry name" value="CHD"/>
    <property type="match status" value="1"/>
</dbReference>
<evidence type="ECO:0000313" key="2">
    <source>
        <dbReference type="EMBL" id="CUH44923.1"/>
    </source>
</evidence>
<dbReference type="GO" id="GO:0035556">
    <property type="term" value="P:intracellular signal transduction"/>
    <property type="evidence" value="ECO:0007669"/>
    <property type="project" value="InterPro"/>
</dbReference>
<keyword evidence="3" id="KW-1185">Reference proteome</keyword>
<dbReference type="AlphaFoldDB" id="A0A0P1E7I9"/>
<accession>A0A0P1E7I9</accession>
<dbReference type="InterPro" id="IPR001054">
    <property type="entry name" value="A/G_cyclase"/>
</dbReference>
<evidence type="ECO:0000313" key="3">
    <source>
        <dbReference type="Proteomes" id="UP000050786"/>
    </source>
</evidence>
<dbReference type="GO" id="GO:0006171">
    <property type="term" value="P:cAMP biosynthetic process"/>
    <property type="evidence" value="ECO:0007669"/>
    <property type="project" value="TreeGrafter"/>
</dbReference>
<organism evidence="2 3">
    <name type="scientific">Ruegeria atlantica</name>
    <dbReference type="NCBI Taxonomy" id="81569"/>
    <lineage>
        <taxon>Bacteria</taxon>
        <taxon>Pseudomonadati</taxon>
        <taxon>Pseudomonadota</taxon>
        <taxon>Alphaproteobacteria</taxon>
        <taxon>Rhodobacterales</taxon>
        <taxon>Roseobacteraceae</taxon>
        <taxon>Ruegeria</taxon>
    </lineage>
</organism>
<evidence type="ECO:0000259" key="1">
    <source>
        <dbReference type="PROSITE" id="PS50125"/>
    </source>
</evidence>
<dbReference type="SUPFAM" id="SSF55073">
    <property type="entry name" value="Nucleotide cyclase"/>
    <property type="match status" value="1"/>
</dbReference>
<reference evidence="3" key="1">
    <citation type="submission" date="2015-09" db="EMBL/GenBank/DDBJ databases">
        <authorList>
            <person name="Rodrigo-Torres L."/>
            <person name="Arahal D.R."/>
        </authorList>
    </citation>
    <scope>NUCLEOTIDE SEQUENCE [LARGE SCALE GENOMIC DNA]</scope>
    <source>
        <strain evidence="3">CECT 4293</strain>
    </source>
</reference>
<dbReference type="SMART" id="SM00044">
    <property type="entry name" value="CYCc"/>
    <property type="match status" value="1"/>
</dbReference>